<dbReference type="AlphaFoldDB" id="A0A831NYW6"/>
<dbReference type="GO" id="GO:0008081">
    <property type="term" value="F:phosphoric diester hydrolase activity"/>
    <property type="evidence" value="ECO:0007669"/>
    <property type="project" value="UniProtKB-ARBA"/>
</dbReference>
<dbReference type="InterPro" id="IPR037522">
    <property type="entry name" value="HD_GYP_dom"/>
</dbReference>
<feature type="domain" description="HD-GYP" evidence="1">
    <location>
        <begin position="194"/>
        <end position="390"/>
    </location>
</feature>
<comment type="caution">
    <text evidence="2">The sequence shown here is derived from an EMBL/GenBank/DDBJ whole genome shotgun (WGS) entry which is preliminary data.</text>
</comment>
<proteinExistence type="predicted"/>
<name>A0A831NYW6_9GAMM</name>
<dbReference type="SUPFAM" id="SSF109604">
    <property type="entry name" value="HD-domain/PDEase-like"/>
    <property type="match status" value="1"/>
</dbReference>
<dbReference type="Gene3D" id="1.10.3210.10">
    <property type="entry name" value="Hypothetical protein af1432"/>
    <property type="match status" value="1"/>
</dbReference>
<gene>
    <name evidence="2" type="ORF">ENG92_02640</name>
</gene>
<sequence length="457" mass="51321">MSQHFVKGLPRSTLPNKGDCVDNLMFENKLEPLEFHTGNKLGNEVKISVAGLIVGMYVTRLDRSWMESTFPPQGMRINSEKQIEQIKKVSRFVYVDTHKGVTPDVHFWILEEDQLRILTDNELALSTKKESPDEYTKLRKYFYEITTDLHLELQTAKEIRERLARDVPKVLHDLQQGKPLDLENVKEGVTAIVDSIIRNPAAFNLITQLKSTDAYSYTHALGTSIWCAQFGRHLGLDREDLYSLALGGMLLDIGKIKIPTKILNKKTGFTELELRLIRLHVDAGVKLAEETGRVEPDVLQMIATHHERTNGSGYPRGLVNGKIPLFGRIAGIVDSYDAMTSVRPYHPHALTPHEAIGELYTSSDLFQPELVEQFIQTVGIYPMGSLVEFKSGQVGVVTAVHDLKRLYPTVMILLDKKKQPLDEFITIDLSAGEGHGLAIAHGLPNGAYGIKMDELFL</sequence>
<dbReference type="InterPro" id="IPR003607">
    <property type="entry name" value="HD/PDEase_dom"/>
</dbReference>
<dbReference type="PANTHER" id="PTHR43155:SF2">
    <property type="entry name" value="CYCLIC DI-GMP PHOSPHODIESTERASE PA4108"/>
    <property type="match status" value="1"/>
</dbReference>
<dbReference type="Pfam" id="PF13487">
    <property type="entry name" value="HD_5"/>
    <property type="match status" value="1"/>
</dbReference>
<dbReference type="PANTHER" id="PTHR43155">
    <property type="entry name" value="CYCLIC DI-GMP PHOSPHODIESTERASE PA4108-RELATED"/>
    <property type="match status" value="1"/>
</dbReference>
<evidence type="ECO:0000259" key="1">
    <source>
        <dbReference type="PROSITE" id="PS51832"/>
    </source>
</evidence>
<accession>A0A831NYW6</accession>
<organism evidence="2">
    <name type="scientific">Thiolapillus brandeum</name>
    <dbReference type="NCBI Taxonomy" id="1076588"/>
    <lineage>
        <taxon>Bacteria</taxon>
        <taxon>Pseudomonadati</taxon>
        <taxon>Pseudomonadota</taxon>
        <taxon>Gammaproteobacteria</taxon>
        <taxon>Chromatiales</taxon>
        <taxon>Sedimenticolaceae</taxon>
        <taxon>Thiolapillus</taxon>
    </lineage>
</organism>
<protein>
    <submittedName>
        <fullName evidence="2">HD-GYP domain-containing protein</fullName>
    </submittedName>
</protein>
<dbReference type="CDD" id="cd00077">
    <property type="entry name" value="HDc"/>
    <property type="match status" value="1"/>
</dbReference>
<dbReference type="EMBL" id="DRCV01000117">
    <property type="protein sequence ID" value="HDK37899.1"/>
    <property type="molecule type" value="Genomic_DNA"/>
</dbReference>
<dbReference type="Proteomes" id="UP000885822">
    <property type="component" value="Unassembled WGS sequence"/>
</dbReference>
<dbReference type="Pfam" id="PF11871">
    <property type="entry name" value="DUF3391"/>
    <property type="match status" value="1"/>
</dbReference>
<evidence type="ECO:0000313" key="2">
    <source>
        <dbReference type="EMBL" id="HDK37899.1"/>
    </source>
</evidence>
<dbReference type="PROSITE" id="PS51832">
    <property type="entry name" value="HD_GYP"/>
    <property type="match status" value="1"/>
</dbReference>
<reference evidence="2" key="1">
    <citation type="journal article" date="2020" name="mSystems">
        <title>Genome- and Community-Level Interaction Insights into Carbon Utilization and Element Cycling Functions of Hydrothermarchaeota in Hydrothermal Sediment.</title>
        <authorList>
            <person name="Zhou Z."/>
            <person name="Liu Y."/>
            <person name="Xu W."/>
            <person name="Pan J."/>
            <person name="Luo Z.H."/>
            <person name="Li M."/>
        </authorList>
    </citation>
    <scope>NUCLEOTIDE SEQUENCE [LARGE SCALE GENOMIC DNA]</scope>
    <source>
        <strain evidence="2">HyVt-26</strain>
    </source>
</reference>
<dbReference type="InterPro" id="IPR021812">
    <property type="entry name" value="DUF3391"/>
</dbReference>